<dbReference type="AlphaFoldDB" id="A0A1G1WNI8"/>
<protein>
    <submittedName>
        <fullName evidence="2">Uncharacterized protein</fullName>
    </submittedName>
</protein>
<sequence>MKGFLIAWVAAILFIVAVAAGIVLIGLSTATAGDGGSTAREGSSFGWLIIGLGGLGLAALAGYGALRLRSRMP</sequence>
<comment type="caution">
    <text evidence="2">The sequence shown here is derived from an EMBL/GenBank/DDBJ whole genome shotgun (WGS) entry which is preliminary data.</text>
</comment>
<proteinExistence type="predicted"/>
<dbReference type="Proteomes" id="UP000178068">
    <property type="component" value="Unassembled WGS sequence"/>
</dbReference>
<dbReference type="STRING" id="1802603.A3F35_00700"/>
<accession>A0A1G1WNI8</accession>
<keyword evidence="1" id="KW-1133">Transmembrane helix</keyword>
<dbReference type="EMBL" id="MHCZ01000038">
    <property type="protein sequence ID" value="OGY29259.1"/>
    <property type="molecule type" value="Genomic_DNA"/>
</dbReference>
<organism evidence="2 3">
    <name type="scientific">Candidatus Woykebacteria bacterium RIFCSPHIGHO2_12_FULL_45_10</name>
    <dbReference type="NCBI Taxonomy" id="1802603"/>
    <lineage>
        <taxon>Bacteria</taxon>
        <taxon>Candidatus Woykeibacteriota</taxon>
    </lineage>
</organism>
<feature type="transmembrane region" description="Helical" evidence="1">
    <location>
        <begin position="45"/>
        <end position="66"/>
    </location>
</feature>
<name>A0A1G1WNI8_9BACT</name>
<keyword evidence="1" id="KW-0472">Membrane</keyword>
<keyword evidence="1" id="KW-0812">Transmembrane</keyword>
<evidence type="ECO:0000313" key="2">
    <source>
        <dbReference type="EMBL" id="OGY29259.1"/>
    </source>
</evidence>
<gene>
    <name evidence="2" type="ORF">A3F35_00700</name>
</gene>
<evidence type="ECO:0000256" key="1">
    <source>
        <dbReference type="SAM" id="Phobius"/>
    </source>
</evidence>
<reference evidence="2 3" key="1">
    <citation type="journal article" date="2016" name="Nat. Commun.">
        <title>Thousands of microbial genomes shed light on interconnected biogeochemical processes in an aquifer system.</title>
        <authorList>
            <person name="Anantharaman K."/>
            <person name="Brown C.T."/>
            <person name="Hug L.A."/>
            <person name="Sharon I."/>
            <person name="Castelle C.J."/>
            <person name="Probst A.J."/>
            <person name="Thomas B.C."/>
            <person name="Singh A."/>
            <person name="Wilkins M.J."/>
            <person name="Karaoz U."/>
            <person name="Brodie E.L."/>
            <person name="Williams K.H."/>
            <person name="Hubbard S.S."/>
            <person name="Banfield J.F."/>
        </authorList>
    </citation>
    <scope>NUCLEOTIDE SEQUENCE [LARGE SCALE GENOMIC DNA]</scope>
</reference>
<evidence type="ECO:0000313" key="3">
    <source>
        <dbReference type="Proteomes" id="UP000178068"/>
    </source>
</evidence>